<name>A0AAD2JG77_9STRA</name>
<proteinExistence type="predicted"/>
<sequence>MLPGTSQKLCENDDISVLTKKEIIFHSFPTKWQDTFLQQKETIEDPNITLQMVKTYMQATKILSDNMHISKQHAREKPQHTEYTQNSRQGENPLEFLPIFYRGLLYPSCQKRDWDHNVWSASLRDPQ</sequence>
<comment type="caution">
    <text evidence="1">The sequence shown here is derived from an EMBL/GenBank/DDBJ whole genome shotgun (WGS) entry which is preliminary data.</text>
</comment>
<dbReference type="EMBL" id="CAKOGP040001716">
    <property type="protein sequence ID" value="CAJ1946863.1"/>
    <property type="molecule type" value="Genomic_DNA"/>
</dbReference>
<protein>
    <submittedName>
        <fullName evidence="1">Uncharacterized protein</fullName>
    </submittedName>
</protein>
<gene>
    <name evidence="1" type="ORF">CYCCA115_LOCUS10873</name>
</gene>
<dbReference type="Proteomes" id="UP001295423">
    <property type="component" value="Unassembled WGS sequence"/>
</dbReference>
<accession>A0AAD2JG77</accession>
<evidence type="ECO:0000313" key="2">
    <source>
        <dbReference type="Proteomes" id="UP001295423"/>
    </source>
</evidence>
<evidence type="ECO:0000313" key="1">
    <source>
        <dbReference type="EMBL" id="CAJ1946863.1"/>
    </source>
</evidence>
<dbReference type="AlphaFoldDB" id="A0AAD2JG77"/>
<keyword evidence="2" id="KW-1185">Reference proteome</keyword>
<organism evidence="1 2">
    <name type="scientific">Cylindrotheca closterium</name>
    <dbReference type="NCBI Taxonomy" id="2856"/>
    <lineage>
        <taxon>Eukaryota</taxon>
        <taxon>Sar</taxon>
        <taxon>Stramenopiles</taxon>
        <taxon>Ochrophyta</taxon>
        <taxon>Bacillariophyta</taxon>
        <taxon>Bacillariophyceae</taxon>
        <taxon>Bacillariophycidae</taxon>
        <taxon>Bacillariales</taxon>
        <taxon>Bacillariaceae</taxon>
        <taxon>Cylindrotheca</taxon>
    </lineage>
</organism>
<reference evidence="1" key="1">
    <citation type="submission" date="2023-08" db="EMBL/GenBank/DDBJ databases">
        <authorList>
            <person name="Audoor S."/>
            <person name="Bilcke G."/>
        </authorList>
    </citation>
    <scope>NUCLEOTIDE SEQUENCE</scope>
</reference>